<sequence>MKMKQFLFLTLISISLFSCNNKAKKQAESNKREYFLPPPTGHHYLAIGDVKLFYRAAGNPKNPTIVLLHGYPSSSHTYRHLIPMLATHYYVIAPDNLGSGYSTHLNPDSTHYTFDLLAEYTQKLVDRLGIKKYVMYMQDFGAPVGYRMMMKDPERIEALIVQNANAYLAGLTEKRQAFFRTAQSDTSAAKHAFLYGLTGADAIINQQYLFDLDSTNVHLQSPDAWTHDLAFLSSEKDREIQVQLFQDYNNNLLAYPTWQKMLREQQPKTLIVWGAKDQKFNANGAKAYLKDLPNATLHLLDAGHFAAEEKTREIASFILSFLDEQEIK</sequence>
<dbReference type="InterPro" id="IPR029058">
    <property type="entry name" value="AB_hydrolase_fold"/>
</dbReference>
<dbReference type="EMBL" id="QKSB01000004">
    <property type="protein sequence ID" value="PZE17195.1"/>
    <property type="molecule type" value="Genomic_DNA"/>
</dbReference>
<dbReference type="InterPro" id="IPR000639">
    <property type="entry name" value="Epox_hydrolase-like"/>
</dbReference>
<dbReference type="Proteomes" id="UP000249248">
    <property type="component" value="Unassembled WGS sequence"/>
</dbReference>
<dbReference type="PRINTS" id="PR00412">
    <property type="entry name" value="EPOXHYDRLASE"/>
</dbReference>
<keyword evidence="4" id="KW-1185">Reference proteome</keyword>
<evidence type="ECO:0000256" key="1">
    <source>
        <dbReference type="ARBA" id="ARBA00022801"/>
    </source>
</evidence>
<dbReference type="PROSITE" id="PS51257">
    <property type="entry name" value="PROKAR_LIPOPROTEIN"/>
    <property type="match status" value="1"/>
</dbReference>
<feature type="domain" description="AB hydrolase-1" evidence="2">
    <location>
        <begin position="63"/>
        <end position="310"/>
    </location>
</feature>
<dbReference type="InterPro" id="IPR051340">
    <property type="entry name" value="Haloalkane_dehalogenase"/>
</dbReference>
<dbReference type="OrthoDB" id="9799612at2"/>
<protein>
    <submittedName>
        <fullName evidence="3">Alpha/beta hydrolase</fullName>
    </submittedName>
</protein>
<evidence type="ECO:0000313" key="3">
    <source>
        <dbReference type="EMBL" id="PZE17195.1"/>
    </source>
</evidence>
<gene>
    <name evidence="3" type="ORF">DNU06_07940</name>
</gene>
<dbReference type="SUPFAM" id="SSF53474">
    <property type="entry name" value="alpha/beta-Hydrolases"/>
    <property type="match status" value="1"/>
</dbReference>
<evidence type="ECO:0000313" key="4">
    <source>
        <dbReference type="Proteomes" id="UP000249248"/>
    </source>
</evidence>
<dbReference type="Pfam" id="PF00561">
    <property type="entry name" value="Abhydrolase_1"/>
    <property type="match status" value="1"/>
</dbReference>
<organism evidence="3 4">
    <name type="scientific">Putridiphycobacter roseus</name>
    <dbReference type="NCBI Taxonomy" id="2219161"/>
    <lineage>
        <taxon>Bacteria</taxon>
        <taxon>Pseudomonadati</taxon>
        <taxon>Bacteroidota</taxon>
        <taxon>Flavobacteriia</taxon>
        <taxon>Flavobacteriales</taxon>
        <taxon>Crocinitomicaceae</taxon>
        <taxon>Putridiphycobacter</taxon>
    </lineage>
</organism>
<accession>A0A2W1NCT7</accession>
<dbReference type="PANTHER" id="PTHR42977:SF3">
    <property type="entry name" value="AB HYDROLASE-1 DOMAIN-CONTAINING PROTEIN"/>
    <property type="match status" value="1"/>
</dbReference>
<reference evidence="3 4" key="1">
    <citation type="submission" date="2018-06" db="EMBL/GenBank/DDBJ databases">
        <title>The draft genome sequence of Crocinitomix sp. SM1701.</title>
        <authorList>
            <person name="Zhang X."/>
        </authorList>
    </citation>
    <scope>NUCLEOTIDE SEQUENCE [LARGE SCALE GENOMIC DNA]</scope>
    <source>
        <strain evidence="3 4">SM1701</strain>
    </source>
</reference>
<dbReference type="Gene3D" id="3.40.50.1820">
    <property type="entry name" value="alpha/beta hydrolase"/>
    <property type="match status" value="1"/>
</dbReference>
<proteinExistence type="predicted"/>
<dbReference type="AlphaFoldDB" id="A0A2W1NCT7"/>
<dbReference type="InterPro" id="IPR000073">
    <property type="entry name" value="AB_hydrolase_1"/>
</dbReference>
<dbReference type="PANTHER" id="PTHR42977">
    <property type="entry name" value="HYDROLASE-RELATED"/>
    <property type="match status" value="1"/>
</dbReference>
<keyword evidence="1 3" id="KW-0378">Hydrolase</keyword>
<evidence type="ECO:0000259" key="2">
    <source>
        <dbReference type="Pfam" id="PF00561"/>
    </source>
</evidence>
<dbReference type="GO" id="GO:0004301">
    <property type="term" value="F:epoxide hydrolase activity"/>
    <property type="evidence" value="ECO:0007669"/>
    <property type="project" value="TreeGrafter"/>
</dbReference>
<comment type="caution">
    <text evidence="3">The sequence shown here is derived from an EMBL/GenBank/DDBJ whole genome shotgun (WGS) entry which is preliminary data.</text>
</comment>
<name>A0A2W1NCT7_9FLAO</name>